<keyword evidence="2" id="KW-0540">Nuclease</keyword>
<dbReference type="AlphaFoldDB" id="A0A0M4TVF9"/>
<reference evidence="2 3" key="1">
    <citation type="submission" date="2015-09" db="EMBL/GenBank/DDBJ databases">
        <title>Complete genome of Psychrobacter urativorans R10.10B.</title>
        <authorList>
            <person name="See-Too W.S."/>
            <person name="Chan K.G."/>
        </authorList>
    </citation>
    <scope>NUCLEOTIDE SEQUENCE [LARGE SCALE GENOMIC DNA]</scope>
    <source>
        <strain evidence="2 3">R10.10B</strain>
    </source>
</reference>
<accession>A0A0M4TVF9</accession>
<dbReference type="Gene3D" id="1.10.10.10">
    <property type="entry name" value="Winged helix-like DNA-binding domain superfamily/Winged helix DNA-binding domain"/>
    <property type="match status" value="1"/>
</dbReference>
<name>A0A0M4TVF9_9GAMM</name>
<evidence type="ECO:0000313" key="2">
    <source>
        <dbReference type="EMBL" id="ALF59849.1"/>
    </source>
</evidence>
<keyword evidence="2" id="KW-0255">Endonuclease</keyword>
<dbReference type="STRING" id="45610.AOC03_07185"/>
<keyword evidence="2" id="KW-0378">Hydrolase</keyword>
<protein>
    <submittedName>
        <fullName evidence="2">Restriction endonuclease</fullName>
    </submittedName>
</protein>
<sequence length="254" mass="29659">MNLHFNQKLAENYHSPSQIIRVLSEAWVKNNGYCPNCNTPSLSEFANNQPVADFYCPSCAEQYELKSKKGTLSHIINDGAYDTMMQRISSEDNPSFFFLTYSKELSVNNFLIIPKHFFKPDMIIKRKPLSVTARRAGWVGCNIDLRKVPESGKVFLVKNQQIIAKNIVSQQFQQTLFLRTQTQRARGWTLDIWQCIDRLDEQFTLKQVYHFVDELQGKYPDNHHIQDKIRQQLQVLRDKGIIEFLARGHYRKIG</sequence>
<organism evidence="2 3">
    <name type="scientific">Psychrobacter urativorans</name>
    <dbReference type="NCBI Taxonomy" id="45610"/>
    <lineage>
        <taxon>Bacteria</taxon>
        <taxon>Pseudomonadati</taxon>
        <taxon>Pseudomonadota</taxon>
        <taxon>Gammaproteobacteria</taxon>
        <taxon>Moraxellales</taxon>
        <taxon>Moraxellaceae</taxon>
        <taxon>Psychrobacter</taxon>
    </lineage>
</organism>
<dbReference type="InterPro" id="IPR043025">
    <property type="entry name" value="DRP_PD-(D/E)XK_dom"/>
</dbReference>
<evidence type="ECO:0000259" key="1">
    <source>
        <dbReference type="Pfam" id="PF17726"/>
    </source>
</evidence>
<dbReference type="REBASE" id="128052">
    <property type="entry name" value="Pur10BORF7185P"/>
</dbReference>
<keyword evidence="3" id="KW-1185">Reference proteome</keyword>
<dbReference type="OrthoDB" id="1664032at2"/>
<gene>
    <name evidence="2" type="ORF">AOC03_07185</name>
</gene>
<dbReference type="Proteomes" id="UP000059847">
    <property type="component" value="Chromosome"/>
</dbReference>
<dbReference type="Pfam" id="PF06044">
    <property type="entry name" value="DpnI"/>
    <property type="match status" value="1"/>
</dbReference>
<dbReference type="Gene3D" id="3.40.210.30">
    <property type="entry name" value="Dam replacing family, catalytic PD-(D/E)XK domain"/>
    <property type="match status" value="1"/>
</dbReference>
<evidence type="ECO:0000313" key="3">
    <source>
        <dbReference type="Proteomes" id="UP000059847"/>
    </source>
</evidence>
<proteinExistence type="predicted"/>
<dbReference type="CDD" id="cd22319">
    <property type="entry name" value="DpnI-like"/>
    <property type="match status" value="1"/>
</dbReference>
<feature type="domain" description="Dam-replacing protein HTH" evidence="1">
    <location>
        <begin position="185"/>
        <end position="252"/>
    </location>
</feature>
<dbReference type="KEGG" id="pur:AOC03_07185"/>
<dbReference type="InterPro" id="IPR036388">
    <property type="entry name" value="WH-like_DNA-bd_sf"/>
</dbReference>
<dbReference type="InterPro" id="IPR041368">
    <property type="entry name" value="DRP_C"/>
</dbReference>
<dbReference type="GO" id="GO:0004519">
    <property type="term" value="F:endonuclease activity"/>
    <property type="evidence" value="ECO:0007669"/>
    <property type="project" value="UniProtKB-KW"/>
</dbReference>
<dbReference type="EMBL" id="CP012678">
    <property type="protein sequence ID" value="ALF59849.1"/>
    <property type="molecule type" value="Genomic_DNA"/>
</dbReference>
<dbReference type="InterPro" id="IPR010324">
    <property type="entry name" value="DRP"/>
</dbReference>
<dbReference type="Pfam" id="PF17726">
    <property type="entry name" value="DpnI_C"/>
    <property type="match status" value="1"/>
</dbReference>
<dbReference type="RefSeq" id="WP_062534614.1">
    <property type="nucleotide sequence ID" value="NZ_CP012678.1"/>
</dbReference>